<dbReference type="EMBL" id="CP020918">
    <property type="protein sequence ID" value="AWG23405.1"/>
    <property type="molecule type" value="Genomic_DNA"/>
</dbReference>
<evidence type="ECO:0000256" key="3">
    <source>
        <dbReference type="ARBA" id="ARBA00006171"/>
    </source>
</evidence>
<dbReference type="PROSITE" id="PS01228">
    <property type="entry name" value="COF_1"/>
    <property type="match status" value="1"/>
</dbReference>
<organism evidence="5 6">
    <name type="scientific">Flavobacterium faecale</name>
    <dbReference type="NCBI Taxonomy" id="1355330"/>
    <lineage>
        <taxon>Bacteria</taxon>
        <taxon>Pseudomonadati</taxon>
        <taxon>Bacteroidota</taxon>
        <taxon>Flavobacteriia</taxon>
        <taxon>Flavobacteriales</taxon>
        <taxon>Flavobacteriaceae</taxon>
        <taxon>Flavobacterium</taxon>
    </lineage>
</organism>
<dbReference type="InterPro" id="IPR023198">
    <property type="entry name" value="PGP-like_dom2"/>
</dbReference>
<dbReference type="SFLD" id="SFLDG01129">
    <property type="entry name" value="C1.5:_HAD__Beta-PGM__Phosphata"/>
    <property type="match status" value="1"/>
</dbReference>
<dbReference type="InterPro" id="IPR006439">
    <property type="entry name" value="HAD-SF_hydro_IA"/>
</dbReference>
<evidence type="ECO:0000256" key="2">
    <source>
        <dbReference type="ARBA" id="ARBA00004818"/>
    </source>
</evidence>
<dbReference type="InterPro" id="IPR036412">
    <property type="entry name" value="HAD-like_sf"/>
</dbReference>
<comment type="pathway">
    <text evidence="2">Organic acid metabolism; glycolate biosynthesis; glycolate from 2-phosphoglycolate: step 1/1.</text>
</comment>
<dbReference type="SUPFAM" id="SSF56784">
    <property type="entry name" value="HAD-like"/>
    <property type="match status" value="1"/>
</dbReference>
<dbReference type="Pfam" id="PF13419">
    <property type="entry name" value="HAD_2"/>
    <property type="match status" value="1"/>
</dbReference>
<dbReference type="SFLD" id="SFLDG01135">
    <property type="entry name" value="C1.5.6:_HAD__Beta-PGM__Phospha"/>
    <property type="match status" value="1"/>
</dbReference>
<dbReference type="SFLD" id="SFLDS00003">
    <property type="entry name" value="Haloacid_Dehalogenase"/>
    <property type="match status" value="1"/>
</dbReference>
<dbReference type="RefSeq" id="WP_108742299.1">
    <property type="nucleotide sequence ID" value="NZ_CP020918.1"/>
</dbReference>
<dbReference type="EC" id="3.1.3.18" evidence="4"/>
<dbReference type="OrthoDB" id="9807630at2"/>
<dbReference type="GO" id="GO:0008967">
    <property type="term" value="F:phosphoglycolate phosphatase activity"/>
    <property type="evidence" value="ECO:0007669"/>
    <property type="project" value="UniProtKB-EC"/>
</dbReference>
<sequence>MTYKAVIFDLDGTLVNSLSDIATATNTVLANNNFPTHDDQAYNFFVGSGLRTSVARALPAHAQTETEIDRCYDEMMLIYNRDCTLTTKPYSGIISLLDQLKAKGIKLAVLSNKADALTKKIAGEIFPDYFEIIQGLTTEEFKKPNPVVALQMAAQLGVQPNEVLYVGDSGVDMETAVNAQFHAVGVLWGFRPKEELLATGAQTLLHNAEELLELL</sequence>
<dbReference type="PRINTS" id="PR00413">
    <property type="entry name" value="HADHALOGNASE"/>
</dbReference>
<dbReference type="GO" id="GO:0005829">
    <property type="term" value="C:cytosol"/>
    <property type="evidence" value="ECO:0007669"/>
    <property type="project" value="TreeGrafter"/>
</dbReference>
<dbReference type="PANTHER" id="PTHR43434">
    <property type="entry name" value="PHOSPHOGLYCOLATE PHOSPHATASE"/>
    <property type="match status" value="1"/>
</dbReference>
<name>A0A2S1LHY9_9FLAO</name>
<proteinExistence type="inferred from homology"/>
<reference evidence="5 6" key="1">
    <citation type="submission" date="2017-04" db="EMBL/GenBank/DDBJ databases">
        <title>Compelte genome sequence of WV33.</title>
        <authorList>
            <person name="Lee P.C."/>
        </authorList>
    </citation>
    <scope>NUCLEOTIDE SEQUENCE [LARGE SCALE GENOMIC DNA]</scope>
    <source>
        <strain evidence="5 6">WV33</strain>
    </source>
</reference>
<evidence type="ECO:0000313" key="5">
    <source>
        <dbReference type="EMBL" id="AWG23405.1"/>
    </source>
</evidence>
<dbReference type="KEGG" id="ffa:FFWV33_18645"/>
<accession>A0A2S1LHY9</accession>
<dbReference type="Proteomes" id="UP000244527">
    <property type="component" value="Chromosome"/>
</dbReference>
<comment type="catalytic activity">
    <reaction evidence="1">
        <text>2-phosphoglycolate + H2O = glycolate + phosphate</text>
        <dbReference type="Rhea" id="RHEA:14369"/>
        <dbReference type="ChEBI" id="CHEBI:15377"/>
        <dbReference type="ChEBI" id="CHEBI:29805"/>
        <dbReference type="ChEBI" id="CHEBI:43474"/>
        <dbReference type="ChEBI" id="CHEBI:58033"/>
        <dbReference type="EC" id="3.1.3.18"/>
    </reaction>
</comment>
<dbReference type="PANTHER" id="PTHR43434:SF1">
    <property type="entry name" value="PHOSPHOGLYCOLATE PHOSPHATASE"/>
    <property type="match status" value="1"/>
</dbReference>
<gene>
    <name evidence="5" type="ORF">FFWV33_18645</name>
</gene>
<dbReference type="NCBIfam" id="TIGR01509">
    <property type="entry name" value="HAD-SF-IA-v3"/>
    <property type="match status" value="1"/>
</dbReference>
<dbReference type="Gene3D" id="1.10.150.240">
    <property type="entry name" value="Putative phosphatase, domain 2"/>
    <property type="match status" value="1"/>
</dbReference>
<dbReference type="NCBIfam" id="TIGR01549">
    <property type="entry name" value="HAD-SF-IA-v1"/>
    <property type="match status" value="1"/>
</dbReference>
<dbReference type="GO" id="GO:0006281">
    <property type="term" value="P:DNA repair"/>
    <property type="evidence" value="ECO:0007669"/>
    <property type="project" value="TreeGrafter"/>
</dbReference>
<evidence type="ECO:0000313" key="6">
    <source>
        <dbReference type="Proteomes" id="UP000244527"/>
    </source>
</evidence>
<dbReference type="InterPro" id="IPR041492">
    <property type="entry name" value="HAD_2"/>
</dbReference>
<keyword evidence="5" id="KW-0378">Hydrolase</keyword>
<comment type="similarity">
    <text evidence="3">Belongs to the HAD-like hydrolase superfamily. CbbY/CbbZ/Gph/YieH family.</text>
</comment>
<evidence type="ECO:0000256" key="4">
    <source>
        <dbReference type="ARBA" id="ARBA00013078"/>
    </source>
</evidence>
<dbReference type="AlphaFoldDB" id="A0A2S1LHY9"/>
<dbReference type="InterPro" id="IPR050155">
    <property type="entry name" value="HAD-like_hydrolase_sf"/>
</dbReference>
<protein>
    <recommendedName>
        <fullName evidence="4">phosphoglycolate phosphatase</fullName>
        <ecNumber evidence="4">3.1.3.18</ecNumber>
    </recommendedName>
</protein>
<dbReference type="Gene3D" id="3.40.50.1000">
    <property type="entry name" value="HAD superfamily/HAD-like"/>
    <property type="match status" value="1"/>
</dbReference>
<keyword evidence="6" id="KW-1185">Reference proteome</keyword>
<evidence type="ECO:0000256" key="1">
    <source>
        <dbReference type="ARBA" id="ARBA00000830"/>
    </source>
</evidence>
<dbReference type="InterPro" id="IPR023214">
    <property type="entry name" value="HAD_sf"/>
</dbReference>